<dbReference type="GO" id="GO:0045271">
    <property type="term" value="C:respiratory chain complex I"/>
    <property type="evidence" value="ECO:0007669"/>
    <property type="project" value="InterPro"/>
</dbReference>
<dbReference type="AlphaFoldDB" id="A0A1B9I4V9"/>
<reference evidence="3" key="3">
    <citation type="submission" date="2016-07" db="EMBL/GenBank/DDBJ databases">
        <title>Evolution of pathogenesis and genome organization in the Tremellales.</title>
        <authorList>
            <person name="Cuomo C."/>
            <person name="Litvintseva A."/>
            <person name="Heitman J."/>
            <person name="Chen Y."/>
            <person name="Sun S."/>
            <person name="Springer D."/>
            <person name="Dromer F."/>
            <person name="Young S."/>
            <person name="Zeng Q."/>
            <person name="Chapman S."/>
            <person name="Gujja S."/>
            <person name="Saif S."/>
            <person name="Birren B."/>
        </authorList>
    </citation>
    <scope>NUCLEOTIDE SEQUENCE</scope>
    <source>
        <strain evidence="3">CBS 10737</strain>
    </source>
</reference>
<dbReference type="InterPro" id="IPR007763">
    <property type="entry name" value="NDUFA12"/>
</dbReference>
<dbReference type="GeneID" id="30172252"/>
<dbReference type="EMBL" id="CP144525">
    <property type="protein sequence ID" value="WWC71255.1"/>
    <property type="molecule type" value="Genomic_DNA"/>
</dbReference>
<protein>
    <recommendedName>
        <fullName evidence="6">NADH dehydrogenase [ubiquinone] 1 alpha subcomplex subunit</fullName>
    </recommendedName>
</protein>
<organism evidence="3">
    <name type="scientific">Kwoniella pini CBS 10737</name>
    <dbReference type="NCBI Taxonomy" id="1296096"/>
    <lineage>
        <taxon>Eukaryota</taxon>
        <taxon>Fungi</taxon>
        <taxon>Dikarya</taxon>
        <taxon>Basidiomycota</taxon>
        <taxon>Agaricomycotina</taxon>
        <taxon>Tremellomycetes</taxon>
        <taxon>Tremellales</taxon>
        <taxon>Cryptococcaceae</taxon>
        <taxon>Kwoniella</taxon>
    </lineage>
</organism>
<evidence type="ECO:0000313" key="3">
    <source>
        <dbReference type="EMBL" id="OCF50558.1"/>
    </source>
</evidence>
<reference evidence="4" key="2">
    <citation type="submission" date="2013-07" db="EMBL/GenBank/DDBJ databases">
        <authorList>
            <consortium name="The Broad Institute Genome Sequencing Platform"/>
            <person name="Cuomo C."/>
            <person name="Litvintseva A."/>
            <person name="Chen Y."/>
            <person name="Heitman J."/>
            <person name="Sun S."/>
            <person name="Springer D."/>
            <person name="Dromer F."/>
            <person name="Young S.K."/>
            <person name="Zeng Q."/>
            <person name="Gargeya S."/>
            <person name="Fitzgerald M."/>
            <person name="Abouelleil A."/>
            <person name="Alvarado L."/>
            <person name="Berlin A.M."/>
            <person name="Chapman S.B."/>
            <person name="Dewar J."/>
            <person name="Goldberg J."/>
            <person name="Griggs A."/>
            <person name="Gujja S."/>
            <person name="Hansen M."/>
            <person name="Howarth C."/>
            <person name="Imamovic A."/>
            <person name="Larimer J."/>
            <person name="McCowan C."/>
            <person name="Murphy C."/>
            <person name="Pearson M."/>
            <person name="Priest M."/>
            <person name="Roberts A."/>
            <person name="Saif S."/>
            <person name="Shea T."/>
            <person name="Sykes S."/>
            <person name="Wortman J."/>
            <person name="Nusbaum C."/>
            <person name="Birren B."/>
        </authorList>
    </citation>
    <scope>NUCLEOTIDE SEQUENCE</scope>
    <source>
        <strain evidence="4">CBS 10737</strain>
    </source>
</reference>
<dbReference type="InterPro" id="IPR052618">
    <property type="entry name" value="ComplexI_NDUFA12"/>
</dbReference>
<dbReference type="RefSeq" id="XP_019011777.1">
    <property type="nucleotide sequence ID" value="XM_019155623.1"/>
</dbReference>
<dbReference type="STRING" id="1296096.A0A1B9I4V9"/>
<accession>A0A1B9I4V9</accession>
<dbReference type="PANTHER" id="PTHR32470:SF2">
    <property type="entry name" value="NADH DEHYDROGENASE [UBIQUINONE] 1 ALPHA SUBCOMPLEX ASSEMBLY FACTOR 2"/>
    <property type="match status" value="1"/>
</dbReference>
<reference evidence="3" key="1">
    <citation type="submission" date="2013-07" db="EMBL/GenBank/DDBJ databases">
        <title>The Genome Sequence of Cryptococcus pinus CBS10737.</title>
        <authorList>
            <consortium name="The Broad Institute Genome Sequencing Platform"/>
            <person name="Cuomo C."/>
            <person name="Litvintseva A."/>
            <person name="Chen Y."/>
            <person name="Heitman J."/>
            <person name="Sun S."/>
            <person name="Springer D."/>
            <person name="Dromer F."/>
            <person name="Young S.K."/>
            <person name="Zeng Q."/>
            <person name="Gargeya S."/>
            <person name="Fitzgerald M."/>
            <person name="Abouelleil A."/>
            <person name="Alvarado L."/>
            <person name="Berlin A.M."/>
            <person name="Chapman S.B."/>
            <person name="Dewar J."/>
            <person name="Goldberg J."/>
            <person name="Griggs A."/>
            <person name="Gujja S."/>
            <person name="Hansen M."/>
            <person name="Howarth C."/>
            <person name="Imamovic A."/>
            <person name="Larimer J."/>
            <person name="McCowan C."/>
            <person name="Murphy C."/>
            <person name="Pearson M."/>
            <person name="Priest M."/>
            <person name="Roberts A."/>
            <person name="Saif S."/>
            <person name="Shea T."/>
            <person name="Sykes S."/>
            <person name="Wortman J."/>
            <person name="Nusbaum C."/>
            <person name="Birren B."/>
        </authorList>
    </citation>
    <scope>NUCLEOTIDE SEQUENCE [LARGE SCALE GENOMIC DNA]</scope>
    <source>
        <strain evidence="3">CBS 10737</strain>
    </source>
</reference>
<sequence>MSGVFGAVKNFFRPKGLIGYDLQGNKYFEIPNPAGGRMKRFVQYKKNRDLAEYSRSELKPPVQWRAWLSHTRVEPPNLEELKNDFKRQENLQPKIKAIELREKEERIRQGYLLPDGSIPINNNNLKNQIFISNPSTQFERKAILNNIGKTSISQKQKQEQNKQFYQIESNQKSNIQQQQYSNSLNSEKISVENSYNIPKSTFNSKQNQTFDPIKHSSAEELRKLAMEDTKRRISQNKEKQPKPEKKDHGIQGVGLGLADNSGGLQPRRRGKI</sequence>
<name>A0A1B9I4V9_9TREE</name>
<dbReference type="PANTHER" id="PTHR32470">
    <property type="entry name" value="ADH DEHYDROGENASE [UBIQUINONE] 1 ALPHA SUBCOMPLEX ASSEMBLY FACTOR 2"/>
    <property type="match status" value="1"/>
</dbReference>
<evidence type="ECO:0000256" key="2">
    <source>
        <dbReference type="SAM" id="MobiDB-lite"/>
    </source>
</evidence>
<keyword evidence="5" id="KW-1185">Reference proteome</keyword>
<dbReference type="GO" id="GO:0032981">
    <property type="term" value="P:mitochondrial respiratory chain complex I assembly"/>
    <property type="evidence" value="ECO:0007669"/>
    <property type="project" value="TreeGrafter"/>
</dbReference>
<feature type="compositionally biased region" description="Basic and acidic residues" evidence="2">
    <location>
        <begin position="223"/>
        <end position="249"/>
    </location>
</feature>
<gene>
    <name evidence="3" type="ORF">I206_03883</name>
    <name evidence="4" type="ORF">I206_105208</name>
</gene>
<dbReference type="GO" id="GO:0005739">
    <property type="term" value="C:mitochondrion"/>
    <property type="evidence" value="ECO:0007669"/>
    <property type="project" value="TreeGrafter"/>
</dbReference>
<evidence type="ECO:0000256" key="1">
    <source>
        <dbReference type="ARBA" id="ARBA00007355"/>
    </source>
</evidence>
<comment type="similarity">
    <text evidence="1">Belongs to the complex I NDUFA12 subunit family.</text>
</comment>
<evidence type="ECO:0008006" key="6">
    <source>
        <dbReference type="Google" id="ProtNLM"/>
    </source>
</evidence>
<dbReference type="KEGG" id="kpin:30172252"/>
<proteinExistence type="inferred from homology"/>
<evidence type="ECO:0000313" key="5">
    <source>
        <dbReference type="Proteomes" id="UP000094020"/>
    </source>
</evidence>
<reference evidence="4" key="4">
    <citation type="submission" date="2024-02" db="EMBL/GenBank/DDBJ databases">
        <title>Comparative genomics of Cryptococcus and Kwoniella reveals pathogenesis evolution and contrasting modes of karyotype evolution via chromosome fusion or intercentromeric recombination.</title>
        <authorList>
            <person name="Coelho M.A."/>
            <person name="David-Palma M."/>
            <person name="Shea T."/>
            <person name="Bowers K."/>
            <person name="McGinley-Smith S."/>
            <person name="Mohammad A.W."/>
            <person name="Gnirke A."/>
            <person name="Yurkov A.M."/>
            <person name="Nowrousian M."/>
            <person name="Sun S."/>
            <person name="Cuomo C.A."/>
            <person name="Heitman J."/>
        </authorList>
    </citation>
    <scope>NUCLEOTIDE SEQUENCE</scope>
    <source>
        <strain evidence="4">CBS 10737</strain>
    </source>
</reference>
<feature type="region of interest" description="Disordered" evidence="2">
    <location>
        <begin position="223"/>
        <end position="272"/>
    </location>
</feature>
<dbReference type="EMBL" id="KI894010">
    <property type="protein sequence ID" value="OCF50558.1"/>
    <property type="molecule type" value="Genomic_DNA"/>
</dbReference>
<dbReference type="Pfam" id="PF05071">
    <property type="entry name" value="NDUFA12"/>
    <property type="match status" value="1"/>
</dbReference>
<dbReference type="Proteomes" id="UP000094020">
    <property type="component" value="Chromosome 7"/>
</dbReference>
<evidence type="ECO:0000313" key="4">
    <source>
        <dbReference type="EMBL" id="WWC71255.1"/>
    </source>
</evidence>
<dbReference type="OrthoDB" id="10255576at2759"/>